<name>A0A0R3S451_9BILA</name>
<dbReference type="STRING" id="1147741.A0A0R3S451"/>
<accession>A0A0R3S451</accession>
<dbReference type="InterPro" id="IPR050357">
    <property type="entry name" value="Arrestin_domain-protein"/>
</dbReference>
<dbReference type="PANTHER" id="PTHR11188">
    <property type="entry name" value="ARRESTIN DOMAIN CONTAINING PROTEIN"/>
    <property type="match status" value="1"/>
</dbReference>
<dbReference type="InterPro" id="IPR011022">
    <property type="entry name" value="Arrestin_C-like"/>
</dbReference>
<dbReference type="GO" id="GO:0005737">
    <property type="term" value="C:cytoplasm"/>
    <property type="evidence" value="ECO:0007669"/>
    <property type="project" value="TreeGrafter"/>
</dbReference>
<dbReference type="AlphaFoldDB" id="A0A0R3S451"/>
<sequence>HFISVINQNSSYTFDIWLSKDIYYSGENISGNVILENSQNILIKDIRVILRGRAHTRIKLNKAGERRTVQDNQYILNEKLVVWDQEKCDEKDKPILFSGLHQFPFQFLLPHCPMPCSLETKFGTIRYYVKVIINIPHGSMPQGIKYFTIIGPSTDCMDEKYCCALLGQNKEVTWHGCCRRGGLALRVIMDRTAYLCGENVRILAHVENRQDGIVWIAMRLTQHVEYFVEKNAGENKQIACVVLETKTLPVQPYTQGKFDTAQLQSFVLPVVPPTLVGVCRLLQIFYVFQVTNSHVSIQLSFFKTLHSHFFINFSRKFLFLKLSKFKNYFKQKEK</sequence>
<comment type="similarity">
    <text evidence="1">Belongs to the arrestin family.</text>
</comment>
<dbReference type="Pfam" id="PF00339">
    <property type="entry name" value="Arrestin_N"/>
    <property type="match status" value="1"/>
</dbReference>
<feature type="domain" description="Arrestin C-terminal-like" evidence="2">
    <location>
        <begin position="8"/>
        <end position="142"/>
    </location>
</feature>
<dbReference type="InterPro" id="IPR014756">
    <property type="entry name" value="Ig_E-set"/>
</dbReference>
<dbReference type="SMART" id="SM01017">
    <property type="entry name" value="Arrestin_C"/>
    <property type="match status" value="2"/>
</dbReference>
<dbReference type="InterPro" id="IPR014752">
    <property type="entry name" value="Arrestin-like_C"/>
</dbReference>
<dbReference type="GO" id="GO:0015031">
    <property type="term" value="P:protein transport"/>
    <property type="evidence" value="ECO:0007669"/>
    <property type="project" value="TreeGrafter"/>
</dbReference>
<feature type="domain" description="Arrestin C-terminal-like" evidence="2">
    <location>
        <begin position="179"/>
        <end position="299"/>
    </location>
</feature>
<keyword evidence="3" id="KW-1185">Reference proteome</keyword>
<evidence type="ECO:0000313" key="3">
    <source>
        <dbReference type="Proteomes" id="UP000050640"/>
    </source>
</evidence>
<reference evidence="4" key="1">
    <citation type="submission" date="2017-02" db="UniProtKB">
        <authorList>
            <consortium name="WormBaseParasite"/>
        </authorList>
    </citation>
    <scope>IDENTIFICATION</scope>
</reference>
<dbReference type="Pfam" id="PF02752">
    <property type="entry name" value="Arrestin_C"/>
    <property type="match status" value="1"/>
</dbReference>
<evidence type="ECO:0000259" key="2">
    <source>
        <dbReference type="SMART" id="SM01017"/>
    </source>
</evidence>
<evidence type="ECO:0000313" key="4">
    <source>
        <dbReference type="WBParaSite" id="EEL_0000955901-mRNA-1"/>
    </source>
</evidence>
<dbReference type="SUPFAM" id="SSF81296">
    <property type="entry name" value="E set domains"/>
    <property type="match status" value="2"/>
</dbReference>
<dbReference type="InterPro" id="IPR011021">
    <property type="entry name" value="Arrestin-like_N"/>
</dbReference>
<protein>
    <submittedName>
        <fullName evidence="4">Arrestin_C domain-containing protein</fullName>
    </submittedName>
</protein>
<dbReference type="Proteomes" id="UP000050640">
    <property type="component" value="Unplaced"/>
</dbReference>
<organism evidence="3 4">
    <name type="scientific">Elaeophora elaphi</name>
    <dbReference type="NCBI Taxonomy" id="1147741"/>
    <lineage>
        <taxon>Eukaryota</taxon>
        <taxon>Metazoa</taxon>
        <taxon>Ecdysozoa</taxon>
        <taxon>Nematoda</taxon>
        <taxon>Chromadorea</taxon>
        <taxon>Rhabditida</taxon>
        <taxon>Spirurina</taxon>
        <taxon>Spiruromorpha</taxon>
        <taxon>Filarioidea</taxon>
        <taxon>Onchocercidae</taxon>
        <taxon>Elaeophora</taxon>
    </lineage>
</organism>
<evidence type="ECO:0000256" key="1">
    <source>
        <dbReference type="ARBA" id="ARBA00005298"/>
    </source>
</evidence>
<dbReference type="PANTHER" id="PTHR11188:SF144">
    <property type="entry name" value="ARRESTIN C-TERMINAL-LIKE DOMAIN-CONTAINING PROTEIN"/>
    <property type="match status" value="1"/>
</dbReference>
<proteinExistence type="inferred from homology"/>
<dbReference type="Gene3D" id="2.60.40.640">
    <property type="match status" value="2"/>
</dbReference>
<dbReference type="WBParaSite" id="EEL_0000955901-mRNA-1">
    <property type="protein sequence ID" value="EEL_0000955901-mRNA-1"/>
    <property type="gene ID" value="EEL_0000955901"/>
</dbReference>